<evidence type="ECO:0000256" key="2">
    <source>
        <dbReference type="ARBA" id="ARBA00005466"/>
    </source>
</evidence>
<gene>
    <name evidence="7" type="ORF">GCM10022419_092990</name>
</gene>
<dbReference type="EMBL" id="BAABDQ010000030">
    <property type="protein sequence ID" value="GAA3595141.1"/>
    <property type="molecule type" value="Genomic_DNA"/>
</dbReference>
<dbReference type="InterPro" id="IPR016169">
    <property type="entry name" value="FAD-bd_PCMH_sub2"/>
</dbReference>
<organism evidence="7 8">
    <name type="scientific">Nonomuraea rosea</name>
    <dbReference type="NCBI Taxonomy" id="638574"/>
    <lineage>
        <taxon>Bacteria</taxon>
        <taxon>Bacillati</taxon>
        <taxon>Actinomycetota</taxon>
        <taxon>Actinomycetes</taxon>
        <taxon>Streptosporangiales</taxon>
        <taxon>Streptosporangiaceae</taxon>
        <taxon>Nonomuraea</taxon>
    </lineage>
</organism>
<evidence type="ECO:0000256" key="3">
    <source>
        <dbReference type="ARBA" id="ARBA00022630"/>
    </source>
</evidence>
<keyword evidence="3" id="KW-0285">Flavoprotein</keyword>
<proteinExistence type="inferred from homology"/>
<protein>
    <submittedName>
        <fullName evidence="7">FAD-binding oxidoreductase</fullName>
    </submittedName>
</protein>
<comment type="similarity">
    <text evidence="2">Belongs to the oxygen-dependent FAD-linked oxidoreductase family.</text>
</comment>
<evidence type="ECO:0000256" key="4">
    <source>
        <dbReference type="ARBA" id="ARBA00022827"/>
    </source>
</evidence>
<dbReference type="InterPro" id="IPR016167">
    <property type="entry name" value="FAD-bd_PCMH_sub1"/>
</dbReference>
<keyword evidence="4" id="KW-0274">FAD</keyword>
<dbReference type="Gene3D" id="3.40.462.20">
    <property type="match status" value="1"/>
</dbReference>
<dbReference type="Proteomes" id="UP001500630">
    <property type="component" value="Unassembled WGS sequence"/>
</dbReference>
<dbReference type="InterPro" id="IPR036318">
    <property type="entry name" value="FAD-bd_PCMH-like_sf"/>
</dbReference>
<dbReference type="Pfam" id="PF01565">
    <property type="entry name" value="FAD_binding_4"/>
    <property type="match status" value="1"/>
</dbReference>
<accession>A0ABP6Z3K3</accession>
<dbReference type="SUPFAM" id="SSF56176">
    <property type="entry name" value="FAD-binding/transporter-associated domain-like"/>
    <property type="match status" value="1"/>
</dbReference>
<comment type="cofactor">
    <cofactor evidence="1">
        <name>FAD</name>
        <dbReference type="ChEBI" id="CHEBI:57692"/>
    </cofactor>
</comment>
<keyword evidence="8" id="KW-1185">Reference proteome</keyword>
<dbReference type="PANTHER" id="PTHR42973">
    <property type="entry name" value="BINDING OXIDOREDUCTASE, PUTATIVE (AFU_ORTHOLOGUE AFUA_1G17690)-RELATED"/>
    <property type="match status" value="1"/>
</dbReference>
<reference evidence="8" key="1">
    <citation type="journal article" date="2019" name="Int. J. Syst. Evol. Microbiol.">
        <title>The Global Catalogue of Microorganisms (GCM) 10K type strain sequencing project: providing services to taxonomists for standard genome sequencing and annotation.</title>
        <authorList>
            <consortium name="The Broad Institute Genomics Platform"/>
            <consortium name="The Broad Institute Genome Sequencing Center for Infectious Disease"/>
            <person name="Wu L."/>
            <person name="Ma J."/>
        </authorList>
    </citation>
    <scope>NUCLEOTIDE SEQUENCE [LARGE SCALE GENOMIC DNA]</scope>
    <source>
        <strain evidence="8">JCM 17326</strain>
    </source>
</reference>
<dbReference type="RefSeq" id="WP_345572402.1">
    <property type="nucleotide sequence ID" value="NZ_BAABDQ010000030.1"/>
</dbReference>
<dbReference type="Gene3D" id="3.30.465.10">
    <property type="match status" value="1"/>
</dbReference>
<dbReference type="PROSITE" id="PS51387">
    <property type="entry name" value="FAD_PCMH"/>
    <property type="match status" value="1"/>
</dbReference>
<dbReference type="Gene3D" id="3.30.43.10">
    <property type="entry name" value="Uridine Diphospho-n-acetylenolpyruvylglucosamine Reductase, domain 2"/>
    <property type="match status" value="1"/>
</dbReference>
<name>A0ABP6Z3K3_9ACTN</name>
<dbReference type="InterPro" id="IPR006094">
    <property type="entry name" value="Oxid_FAD_bind_N"/>
</dbReference>
<evidence type="ECO:0000256" key="1">
    <source>
        <dbReference type="ARBA" id="ARBA00001974"/>
    </source>
</evidence>
<evidence type="ECO:0000313" key="8">
    <source>
        <dbReference type="Proteomes" id="UP001500630"/>
    </source>
</evidence>
<evidence type="ECO:0000256" key="5">
    <source>
        <dbReference type="ARBA" id="ARBA00023002"/>
    </source>
</evidence>
<comment type="caution">
    <text evidence="7">The sequence shown here is derived from an EMBL/GenBank/DDBJ whole genome shotgun (WGS) entry which is preliminary data.</text>
</comment>
<evidence type="ECO:0000259" key="6">
    <source>
        <dbReference type="PROSITE" id="PS51387"/>
    </source>
</evidence>
<evidence type="ECO:0000313" key="7">
    <source>
        <dbReference type="EMBL" id="GAA3595141.1"/>
    </source>
</evidence>
<feature type="domain" description="FAD-binding PCMH-type" evidence="6">
    <location>
        <begin position="34"/>
        <end position="202"/>
    </location>
</feature>
<dbReference type="InterPro" id="IPR050416">
    <property type="entry name" value="FAD-linked_Oxidoreductase"/>
</dbReference>
<dbReference type="PANTHER" id="PTHR42973:SF39">
    <property type="entry name" value="FAD-BINDING PCMH-TYPE DOMAIN-CONTAINING PROTEIN"/>
    <property type="match status" value="1"/>
</dbReference>
<dbReference type="InterPro" id="IPR016166">
    <property type="entry name" value="FAD-bd_PCMH"/>
</dbReference>
<sequence>MTSTDLRNAVVDGRVLLPGDDGFEQAARPWNFSVEQPVAAVVEAGTAGDVAAVVRYAGRSGLSVAAQPSGHGASGDTDGVILLRTGGLDGVEVRPEERLARVGAGAKWGQVLAAAGPHGLTGLAGSSPVVSVTGYTLGGGLSWFSRKHGFAADSVRSFDVVGADGEPATVTAESDPDLFWALRGGGGDFALVTAVEFELHPAPHLYGGRMIWPGHRTHEVFEAFRELTADAPDELAVWFSRAQFPQAPPMVMLDLAFLGREDEGRALLGRLDKIGDVIADKRGPVAVADLGDITAEPTEPSAGRSRAELLTGLDDAAAATLLDTPLEPVLAVQVRHLGGALAAARPGAGPSGPVAEPYLLYMLGLALNPELSGAVGARQGRFAEELGSAVSGRKPYTMLARGERAADAFTAEAIGRLREIKRARDPQGVLRANFPVLA</sequence>
<keyword evidence="5" id="KW-0560">Oxidoreductase</keyword>